<dbReference type="GO" id="GO:0000160">
    <property type="term" value="P:phosphorelay signal transduction system"/>
    <property type="evidence" value="ECO:0007669"/>
    <property type="project" value="UniProtKB-KW"/>
</dbReference>
<evidence type="ECO:0000256" key="6">
    <source>
        <dbReference type="PROSITE-ProRule" id="PRU01091"/>
    </source>
</evidence>
<name>A0A5C6K2V6_9ACTN</name>
<comment type="similarity">
    <text evidence="1">Belongs to the AfsR/DnrI/RedD regulatory family.</text>
</comment>
<feature type="region of interest" description="Disordered" evidence="7">
    <location>
        <begin position="1052"/>
        <end position="1071"/>
    </location>
</feature>
<dbReference type="SMART" id="SM00862">
    <property type="entry name" value="Trans_reg_C"/>
    <property type="match status" value="1"/>
</dbReference>
<evidence type="ECO:0000259" key="8">
    <source>
        <dbReference type="PROSITE" id="PS51755"/>
    </source>
</evidence>
<dbReference type="SMART" id="SM01043">
    <property type="entry name" value="BTAD"/>
    <property type="match status" value="1"/>
</dbReference>
<feature type="DNA-binding region" description="OmpR/PhoB-type" evidence="6">
    <location>
        <begin position="67"/>
        <end position="169"/>
    </location>
</feature>
<feature type="region of interest" description="Disordered" evidence="7">
    <location>
        <begin position="1"/>
        <end position="43"/>
    </location>
</feature>
<dbReference type="Gene3D" id="1.25.40.10">
    <property type="entry name" value="Tetratricopeptide repeat domain"/>
    <property type="match status" value="2"/>
</dbReference>
<dbReference type="InterPro" id="IPR051677">
    <property type="entry name" value="AfsR-DnrI-RedD_regulator"/>
</dbReference>
<protein>
    <submittedName>
        <fullName evidence="9">AfsR family transcriptional regulator</fullName>
    </submittedName>
</protein>
<evidence type="ECO:0000313" key="9">
    <source>
        <dbReference type="EMBL" id="TWV57395.1"/>
    </source>
</evidence>
<evidence type="ECO:0000256" key="4">
    <source>
        <dbReference type="ARBA" id="ARBA00023125"/>
    </source>
</evidence>
<keyword evidence="3" id="KW-0805">Transcription regulation</keyword>
<dbReference type="Proteomes" id="UP000320481">
    <property type="component" value="Unassembled WGS sequence"/>
</dbReference>
<dbReference type="SUPFAM" id="SSF46894">
    <property type="entry name" value="C-terminal effector domain of the bipartite response regulators"/>
    <property type="match status" value="1"/>
</dbReference>
<dbReference type="CDD" id="cd15831">
    <property type="entry name" value="BTAD"/>
    <property type="match status" value="1"/>
</dbReference>
<dbReference type="PRINTS" id="PR00364">
    <property type="entry name" value="DISEASERSIST"/>
</dbReference>
<evidence type="ECO:0000256" key="7">
    <source>
        <dbReference type="SAM" id="MobiDB-lite"/>
    </source>
</evidence>
<dbReference type="Pfam" id="PF00931">
    <property type="entry name" value="NB-ARC"/>
    <property type="match status" value="1"/>
</dbReference>
<dbReference type="PANTHER" id="PTHR35807">
    <property type="entry name" value="TRANSCRIPTIONAL REGULATOR REDD-RELATED"/>
    <property type="match status" value="1"/>
</dbReference>
<keyword evidence="5" id="KW-0804">Transcription</keyword>
<dbReference type="Gene3D" id="3.40.50.300">
    <property type="entry name" value="P-loop containing nucleotide triphosphate hydrolases"/>
    <property type="match status" value="1"/>
</dbReference>
<evidence type="ECO:0000256" key="3">
    <source>
        <dbReference type="ARBA" id="ARBA00023015"/>
    </source>
</evidence>
<evidence type="ECO:0000256" key="2">
    <source>
        <dbReference type="ARBA" id="ARBA00023012"/>
    </source>
</evidence>
<feature type="domain" description="OmpR/PhoB-type" evidence="8">
    <location>
        <begin position="67"/>
        <end position="169"/>
    </location>
</feature>
<keyword evidence="10" id="KW-1185">Reference proteome</keyword>
<evidence type="ECO:0000256" key="1">
    <source>
        <dbReference type="ARBA" id="ARBA00005820"/>
    </source>
</evidence>
<dbReference type="GO" id="GO:0043531">
    <property type="term" value="F:ADP binding"/>
    <property type="evidence" value="ECO:0007669"/>
    <property type="project" value="InterPro"/>
</dbReference>
<reference evidence="9" key="1">
    <citation type="journal article" date="2019" name="Microbiol. Resour. Announc.">
        <title>Draft Genomic Sequences of Streptomyces misionensis and Streptomyces albidoflavus, bacteria applied for phytopathogen biocontrol.</title>
        <authorList>
            <person name="Pylro V."/>
            <person name="Dias A."/>
            <person name="Andreote F."/>
            <person name="Varani A."/>
            <person name="Andreote C."/>
            <person name="Bernardo E."/>
            <person name="Martins T."/>
        </authorList>
    </citation>
    <scope>NUCLEOTIDE SEQUENCE [LARGE SCALE GENOMIC DNA]</scope>
    <source>
        <strain evidence="9">66</strain>
    </source>
</reference>
<keyword evidence="4 6" id="KW-0238">DNA-binding</keyword>
<dbReference type="PROSITE" id="PS51755">
    <property type="entry name" value="OMPR_PHOB"/>
    <property type="match status" value="1"/>
</dbReference>
<dbReference type="InterPro" id="IPR027417">
    <property type="entry name" value="P-loop_NTPase"/>
</dbReference>
<dbReference type="Gene3D" id="1.10.10.10">
    <property type="entry name" value="Winged helix-like DNA-binding domain superfamily/Winged helix DNA-binding domain"/>
    <property type="match status" value="1"/>
</dbReference>
<accession>A0A5C6K2V6</accession>
<dbReference type="Pfam" id="PF00486">
    <property type="entry name" value="Trans_reg_C"/>
    <property type="match status" value="1"/>
</dbReference>
<dbReference type="InterPro" id="IPR005158">
    <property type="entry name" value="BTAD"/>
</dbReference>
<sequence length="1071" mass="115971">MLVYGRVEGRTGRPHRGTSYAGCRSSAAAHGVRSRGKATVGAGRPAIGLPMGNDHNDVSSKFDSVARGSGRMQSLTFRVLGPLAVHAGEGTAVHVGGRRQRTVLAALLVARNRVVSVDSLIDAVWPRGAPATARNQIAICVAGLRKVFSEQAGCTDLISTAHPGYLLNSHGHYIDAPDFEERVRQARDQARAGQIGTACDLINDALALWRGPAFDGLDGERLTEEAERLASVRIGAYEDYAELQLKLGRHRTLIPELTAHVREHPLREQARAHLVLAHYRAGRRADALAVFREGRDLMVRELGIEPGPALQALHNLVLQDSPTLTLPAANPAPAPQTGTPTQLPVQPASFTGRTDVLRRLDGMLDERLGHSPLTVGVISGVSGVGKTALAVHWANQVVGHFPDGQFYVDLRGYHEEEPVTASAVLDQFLRGLGVQTAQIPADTGERAALYRSLLGGRRVLIILDNARDAEQVRPLLPGNGRCCVLITSRHPMTDLLGDYAVIQVPLQVMPLEEAVSLLAEIAGPERIAAHPDETADLAGLCDRLPLALRIAGARLAAKGYWSVPDLVRRLRDQRRRLDELSLGDHGVRAGFRLSYRELSPGARRLYRLVGLLAMPTFAGWVAGALLGSDGDRAEILMEELLDAQLLEVTSIDASLGVRYRCPDLLRVFAWERACAEESEEARAAALKRVYAAYLHLADAAHQREYGGNRPFEYEVPLHRPLSNELVEHLVKDPLAWFESERTALVGVVAQAAADAEATAAWGLTVNATTLFEERNYLDDWRSCALASLAAAERADDLLGKATMLRSMGMLAIYQREYKEAASWLDRSLPLFESLDAPLGLALVLRNLALCRRFSGDLAEAGRLTRRSLEGFRTAGDLAGESHALGLLAQIELESGNVAAGAALSTEAIAKSREAGSHRGEAQNSYRLAEALMLQGDHLAAERICFEALALIDSGNDRLGAGHVLRGIGEARWRRGAPYESLLVLRQALEAAEAVDDRYLWARAQTDLACARLLLGEDAVEPLDAARGAFAELGARRWQERVDRLLRLARRLRSAPAGSPPTPGELAATADG</sequence>
<evidence type="ECO:0000313" key="10">
    <source>
        <dbReference type="Proteomes" id="UP000320481"/>
    </source>
</evidence>
<dbReference type="InterPro" id="IPR002182">
    <property type="entry name" value="NB-ARC"/>
</dbReference>
<dbReference type="GO" id="GO:0003677">
    <property type="term" value="F:DNA binding"/>
    <property type="evidence" value="ECO:0007669"/>
    <property type="project" value="UniProtKB-UniRule"/>
</dbReference>
<dbReference type="PANTHER" id="PTHR35807:SF1">
    <property type="entry name" value="TRANSCRIPTIONAL REGULATOR REDD"/>
    <property type="match status" value="1"/>
</dbReference>
<comment type="caution">
    <text evidence="9">The sequence shown here is derived from an EMBL/GenBank/DDBJ whole genome shotgun (WGS) entry which is preliminary data.</text>
</comment>
<dbReference type="InterPro" id="IPR011990">
    <property type="entry name" value="TPR-like_helical_dom_sf"/>
</dbReference>
<dbReference type="EMBL" id="VOGW01000013">
    <property type="protein sequence ID" value="TWV57395.1"/>
    <property type="molecule type" value="Genomic_DNA"/>
</dbReference>
<dbReference type="Pfam" id="PF03704">
    <property type="entry name" value="BTAD"/>
    <property type="match status" value="1"/>
</dbReference>
<gene>
    <name evidence="9" type="ORF">FRZ03_02050</name>
</gene>
<dbReference type="SUPFAM" id="SSF48452">
    <property type="entry name" value="TPR-like"/>
    <property type="match status" value="2"/>
</dbReference>
<dbReference type="SUPFAM" id="SSF52540">
    <property type="entry name" value="P-loop containing nucleoside triphosphate hydrolases"/>
    <property type="match status" value="1"/>
</dbReference>
<dbReference type="InterPro" id="IPR016032">
    <property type="entry name" value="Sig_transdc_resp-reg_C-effctor"/>
</dbReference>
<dbReference type="GO" id="GO:0006355">
    <property type="term" value="P:regulation of DNA-templated transcription"/>
    <property type="evidence" value="ECO:0007669"/>
    <property type="project" value="InterPro"/>
</dbReference>
<organism evidence="9 10">
    <name type="scientific">Streptomyces misionensis</name>
    <dbReference type="NCBI Taxonomy" id="67331"/>
    <lineage>
        <taxon>Bacteria</taxon>
        <taxon>Bacillati</taxon>
        <taxon>Actinomycetota</taxon>
        <taxon>Actinomycetes</taxon>
        <taxon>Kitasatosporales</taxon>
        <taxon>Streptomycetaceae</taxon>
        <taxon>Streptomyces</taxon>
    </lineage>
</organism>
<dbReference type="AlphaFoldDB" id="A0A5C6K2V6"/>
<proteinExistence type="inferred from homology"/>
<dbReference type="InterPro" id="IPR001867">
    <property type="entry name" value="OmpR/PhoB-type_DNA-bd"/>
</dbReference>
<dbReference type="InterPro" id="IPR036388">
    <property type="entry name" value="WH-like_DNA-bd_sf"/>
</dbReference>
<keyword evidence="2" id="KW-0902">Two-component regulatory system</keyword>
<evidence type="ECO:0000256" key="5">
    <source>
        <dbReference type="ARBA" id="ARBA00023163"/>
    </source>
</evidence>